<keyword evidence="1" id="KW-0175">Coiled coil</keyword>
<keyword evidence="3" id="KW-1133">Transmembrane helix</keyword>
<organism evidence="4 5">
    <name type="scientific">Flavobacterium macrobrachii</name>
    <dbReference type="NCBI Taxonomy" id="591204"/>
    <lineage>
        <taxon>Bacteria</taxon>
        <taxon>Pseudomonadati</taxon>
        <taxon>Bacteroidota</taxon>
        <taxon>Flavobacteriia</taxon>
        <taxon>Flavobacteriales</taxon>
        <taxon>Flavobacteriaceae</taxon>
        <taxon>Flavobacterium</taxon>
    </lineage>
</organism>
<evidence type="ECO:0000256" key="1">
    <source>
        <dbReference type="SAM" id="Coils"/>
    </source>
</evidence>
<comment type="caution">
    <text evidence="4">The sequence shown here is derived from an EMBL/GenBank/DDBJ whole genome shotgun (WGS) entry which is preliminary data.</text>
</comment>
<accession>A0ABS2D0Z0</accession>
<dbReference type="EMBL" id="JACSOD020000508">
    <property type="protein sequence ID" value="MBM6500883.1"/>
    <property type="molecule type" value="Genomic_DNA"/>
</dbReference>
<dbReference type="RefSeq" id="WP_187656133.1">
    <property type="nucleotide sequence ID" value="NZ_JACSOD020000508.1"/>
</dbReference>
<evidence type="ECO:0000256" key="2">
    <source>
        <dbReference type="SAM" id="MobiDB-lite"/>
    </source>
</evidence>
<protein>
    <submittedName>
        <fullName evidence="4">Outer membrane beta-barrel protein</fullName>
    </submittedName>
</protein>
<keyword evidence="3" id="KW-0472">Membrane</keyword>
<sequence>MSTRKNLDQLFQEKFQNFEVSPPEFVWENIEEKLKEKKKRRVIPFWWISSGVAALFVVGLLVWNSNTNQTINTSNGIVVNNNNKQSSDENDTLDNKKSDVIFNKNASENNQNAIVSTENSSSSESNSSDETINEANSSESTKLNTNNKKKKTVQQKNSGIIIAKEEAVATKTEHKKSNHKNTKFNTVSENTAAFENNKNPLAENNLAKDAKEKNNSTLIENQNPLKTENNIGTDKIAMKNQDNIAIKGDITIPKDSTAVATVEKNELEELLNEKEKQIAKEQKLNRWQVTPNLAPIYFGSFENGSPLDNALDENTKSYNNNISYGVAVDYAVSKKVKIRTGVNAFTVNYNTNDITFFQNSNARMMRNVDPTLQGSLIEIVPIKNVVTTFNRTQGEQNLGVLNQKMGYIEMPFEVSYKLVDKKFGVEILGGMSTLFLNENEVFLQTDDMTMKIGEATNLNSVHFSTNFGVGLNYGFLKNFQARIEPTFKYQLNTFTRDSQNFKPYIFGIYTGVSYRF</sequence>
<feature type="compositionally biased region" description="Low complexity" evidence="2">
    <location>
        <begin position="136"/>
        <end position="146"/>
    </location>
</feature>
<feature type="transmembrane region" description="Helical" evidence="3">
    <location>
        <begin position="43"/>
        <end position="63"/>
    </location>
</feature>
<evidence type="ECO:0000313" key="4">
    <source>
        <dbReference type="EMBL" id="MBM6500883.1"/>
    </source>
</evidence>
<feature type="compositionally biased region" description="Low complexity" evidence="2">
    <location>
        <begin position="116"/>
        <end position="128"/>
    </location>
</feature>
<feature type="region of interest" description="Disordered" evidence="2">
    <location>
        <begin position="104"/>
        <end position="156"/>
    </location>
</feature>
<keyword evidence="5" id="KW-1185">Reference proteome</keyword>
<proteinExistence type="predicted"/>
<dbReference type="Proteomes" id="UP000759529">
    <property type="component" value="Unassembled WGS sequence"/>
</dbReference>
<keyword evidence="3" id="KW-0812">Transmembrane</keyword>
<dbReference type="SUPFAM" id="SSF56925">
    <property type="entry name" value="OMPA-like"/>
    <property type="match status" value="1"/>
</dbReference>
<evidence type="ECO:0000313" key="5">
    <source>
        <dbReference type="Proteomes" id="UP000759529"/>
    </source>
</evidence>
<reference evidence="4 5" key="1">
    <citation type="submission" date="2021-02" db="EMBL/GenBank/DDBJ databases">
        <authorList>
            <person name="Jung H.S."/>
            <person name="Chun B.H."/>
            <person name="Jeon C.O."/>
        </authorList>
    </citation>
    <scope>NUCLEOTIDE SEQUENCE [LARGE SCALE GENOMIC DNA]</scope>
    <source>
        <strain evidence="4 5">LMG 25203</strain>
    </source>
</reference>
<gene>
    <name evidence="4" type="ORF">H9X54_016450</name>
</gene>
<feature type="compositionally biased region" description="Polar residues" evidence="2">
    <location>
        <begin position="104"/>
        <end position="115"/>
    </location>
</feature>
<dbReference type="InterPro" id="IPR011250">
    <property type="entry name" value="OMP/PagP_B-barrel"/>
</dbReference>
<name>A0ABS2D0Z0_9FLAO</name>
<feature type="coiled-coil region" evidence="1">
    <location>
        <begin position="257"/>
        <end position="284"/>
    </location>
</feature>
<evidence type="ECO:0000256" key="3">
    <source>
        <dbReference type="SAM" id="Phobius"/>
    </source>
</evidence>